<proteinExistence type="predicted"/>
<sequence length="57" mass="6328">MKILRALVFVCTIGLFLYAVIGTLIWDYDVPLYGYGALLMVSVTSVVLEKQVQMSKG</sequence>
<dbReference type="EMBL" id="BAAADO010000004">
    <property type="protein sequence ID" value="GAA0493790.1"/>
    <property type="molecule type" value="Genomic_DNA"/>
</dbReference>
<keyword evidence="1" id="KW-0812">Transmembrane</keyword>
<gene>
    <name evidence="2" type="ORF">GCM10008986_20330</name>
</gene>
<feature type="transmembrane region" description="Helical" evidence="1">
    <location>
        <begin position="32"/>
        <end position="48"/>
    </location>
</feature>
<protein>
    <submittedName>
        <fullName evidence="2">Uncharacterized protein</fullName>
    </submittedName>
</protein>
<feature type="transmembrane region" description="Helical" evidence="1">
    <location>
        <begin position="7"/>
        <end position="26"/>
    </location>
</feature>
<accession>A0ABN1BAP5</accession>
<keyword evidence="1" id="KW-0472">Membrane</keyword>
<dbReference type="Proteomes" id="UP001500880">
    <property type="component" value="Unassembled WGS sequence"/>
</dbReference>
<reference evidence="2 3" key="1">
    <citation type="journal article" date="2019" name="Int. J. Syst. Evol. Microbiol.">
        <title>The Global Catalogue of Microorganisms (GCM) 10K type strain sequencing project: providing services to taxonomists for standard genome sequencing and annotation.</title>
        <authorList>
            <consortium name="The Broad Institute Genomics Platform"/>
            <consortium name="The Broad Institute Genome Sequencing Center for Infectious Disease"/>
            <person name="Wu L."/>
            <person name="Ma J."/>
        </authorList>
    </citation>
    <scope>NUCLEOTIDE SEQUENCE [LARGE SCALE GENOMIC DNA]</scope>
    <source>
        <strain evidence="2 3">JCM 12389</strain>
    </source>
</reference>
<evidence type="ECO:0000313" key="3">
    <source>
        <dbReference type="Proteomes" id="UP001500880"/>
    </source>
</evidence>
<dbReference type="RefSeq" id="WP_343840503.1">
    <property type="nucleotide sequence ID" value="NZ_BAAADO010000004.1"/>
</dbReference>
<keyword evidence="1" id="KW-1133">Transmembrane helix</keyword>
<organism evidence="2 3">
    <name type="scientific">Salinibacillus aidingensis</name>
    <dbReference type="NCBI Taxonomy" id="237684"/>
    <lineage>
        <taxon>Bacteria</taxon>
        <taxon>Bacillati</taxon>
        <taxon>Bacillota</taxon>
        <taxon>Bacilli</taxon>
        <taxon>Bacillales</taxon>
        <taxon>Bacillaceae</taxon>
        <taxon>Salinibacillus</taxon>
    </lineage>
</organism>
<evidence type="ECO:0000313" key="2">
    <source>
        <dbReference type="EMBL" id="GAA0493790.1"/>
    </source>
</evidence>
<name>A0ABN1BAP5_9BACI</name>
<keyword evidence="3" id="KW-1185">Reference proteome</keyword>
<evidence type="ECO:0000256" key="1">
    <source>
        <dbReference type="SAM" id="Phobius"/>
    </source>
</evidence>
<comment type="caution">
    <text evidence="2">The sequence shown here is derived from an EMBL/GenBank/DDBJ whole genome shotgun (WGS) entry which is preliminary data.</text>
</comment>